<dbReference type="EMBL" id="HBKN01020102">
    <property type="protein sequence ID" value="CAE2300737.1"/>
    <property type="molecule type" value="Transcribed_RNA"/>
</dbReference>
<proteinExistence type="predicted"/>
<evidence type="ECO:0000256" key="2">
    <source>
        <dbReference type="SAM" id="Phobius"/>
    </source>
</evidence>
<evidence type="ECO:0000313" key="3">
    <source>
        <dbReference type="EMBL" id="CAE2300737.1"/>
    </source>
</evidence>
<feature type="compositionally biased region" description="Basic residues" evidence="1">
    <location>
        <begin position="250"/>
        <end position="260"/>
    </location>
</feature>
<accession>A0A7S4KNN9</accession>
<organism evidence="3">
    <name type="scientific">Guillardia theta</name>
    <name type="common">Cryptophyte</name>
    <name type="synonym">Cryptomonas phi</name>
    <dbReference type="NCBI Taxonomy" id="55529"/>
    <lineage>
        <taxon>Eukaryota</taxon>
        <taxon>Cryptophyceae</taxon>
        <taxon>Pyrenomonadales</taxon>
        <taxon>Geminigeraceae</taxon>
        <taxon>Guillardia</taxon>
    </lineage>
</organism>
<evidence type="ECO:0000256" key="1">
    <source>
        <dbReference type="SAM" id="MobiDB-lite"/>
    </source>
</evidence>
<sequence>MSLRLTDTQREALREAADSFIQGLEDVEDRLWDLEAAQVASVLGQVLGKLGEVLGSFKEKLPQSSEQRRNFAKQYIESCVQLRNDSSAEPLEDDMLIEEMMSSSVLEADEQSSLLAEMRGIRQRMRNRMAEEWTEETQRSAEEDFVRQMMVLETIIEELKETITSIDEEDLVQMAQFGISFARYVTTTARKTLERTAEMALDQNGGNIQISDRFEMIEEEGDRQRSSQGRSAMASTAETEQAEDRDQSSRKHKRRRKSRARRCGRIRLIWPPVRAQVVQSFVPMYQRALVPESHDPLSFAVMWLALMCFIPLLLLAVLSVPLLVMDEILQALYNKLSGQLSIIAEGEEVMFALWNVGNAWYMLGKITVKQSYRLFKRQWDRARKSPNGTAEFIKSCFELVARKASEAAITIIRDPLAPVRLTRGFAETLWSQVQSYRSSFH</sequence>
<gene>
    <name evidence="3" type="ORF">GTHE00462_LOCUS15828</name>
</gene>
<feature type="transmembrane region" description="Helical" evidence="2">
    <location>
        <begin position="300"/>
        <end position="325"/>
    </location>
</feature>
<dbReference type="AlphaFoldDB" id="A0A7S4KNN9"/>
<keyword evidence="2" id="KW-0472">Membrane</keyword>
<feature type="region of interest" description="Disordered" evidence="1">
    <location>
        <begin position="219"/>
        <end position="260"/>
    </location>
</feature>
<feature type="compositionally biased region" description="Polar residues" evidence="1">
    <location>
        <begin position="226"/>
        <end position="239"/>
    </location>
</feature>
<protein>
    <submittedName>
        <fullName evidence="3">Uncharacterized protein</fullName>
    </submittedName>
</protein>
<reference evidence="3" key="1">
    <citation type="submission" date="2021-01" db="EMBL/GenBank/DDBJ databases">
        <authorList>
            <person name="Corre E."/>
            <person name="Pelletier E."/>
            <person name="Niang G."/>
            <person name="Scheremetjew M."/>
            <person name="Finn R."/>
            <person name="Kale V."/>
            <person name="Holt S."/>
            <person name="Cochrane G."/>
            <person name="Meng A."/>
            <person name="Brown T."/>
            <person name="Cohen L."/>
        </authorList>
    </citation>
    <scope>NUCLEOTIDE SEQUENCE</scope>
    <source>
        <strain evidence="3">CCMP 2712</strain>
    </source>
</reference>
<keyword evidence="2" id="KW-1133">Transmembrane helix</keyword>
<name>A0A7S4KNN9_GUITH</name>
<keyword evidence="2" id="KW-0812">Transmembrane</keyword>